<evidence type="ECO:0000313" key="3">
    <source>
        <dbReference type="Proteomes" id="UP000054567"/>
    </source>
</evidence>
<accession>A0A0J6EYX5</accession>
<gene>
    <name evidence="2" type="ORF">CPAG_02114</name>
</gene>
<dbReference type="Proteomes" id="UP000054567">
    <property type="component" value="Unassembled WGS sequence"/>
</dbReference>
<dbReference type="VEuPathDB" id="FungiDB:CPAG_02114"/>
<organism evidence="2 3">
    <name type="scientific">Coccidioides posadasii RMSCC 3488</name>
    <dbReference type="NCBI Taxonomy" id="454284"/>
    <lineage>
        <taxon>Eukaryota</taxon>
        <taxon>Fungi</taxon>
        <taxon>Dikarya</taxon>
        <taxon>Ascomycota</taxon>
        <taxon>Pezizomycotina</taxon>
        <taxon>Eurotiomycetes</taxon>
        <taxon>Eurotiomycetidae</taxon>
        <taxon>Onygenales</taxon>
        <taxon>Onygenaceae</taxon>
        <taxon>Coccidioides</taxon>
    </lineage>
</organism>
<name>A0A0J6EYX5_COCPO</name>
<feature type="region of interest" description="Disordered" evidence="1">
    <location>
        <begin position="31"/>
        <end position="64"/>
    </location>
</feature>
<reference evidence="3" key="2">
    <citation type="journal article" date="2009" name="Genome Res.">
        <title>Comparative genomic analyses of the human fungal pathogens Coccidioides and their relatives.</title>
        <authorList>
            <person name="Sharpton T.J."/>
            <person name="Stajich J.E."/>
            <person name="Rounsley S.D."/>
            <person name="Gardner M.J."/>
            <person name="Wortman J.R."/>
            <person name="Jordar V.S."/>
            <person name="Maiti R."/>
            <person name="Kodira C.D."/>
            <person name="Neafsey D.E."/>
            <person name="Zeng Q."/>
            <person name="Hung C.-Y."/>
            <person name="McMahan C."/>
            <person name="Muszewska A."/>
            <person name="Grynberg M."/>
            <person name="Mandel M.A."/>
            <person name="Kellner E.M."/>
            <person name="Barker B.M."/>
            <person name="Galgiani J.N."/>
            <person name="Orbach M.J."/>
            <person name="Kirkland T.N."/>
            <person name="Cole G.T."/>
            <person name="Henn M.R."/>
            <person name="Birren B.W."/>
            <person name="Taylor J.W."/>
        </authorList>
    </citation>
    <scope>NUCLEOTIDE SEQUENCE [LARGE SCALE GENOMIC DNA]</scope>
    <source>
        <strain evidence="3">RMSCC 3488</strain>
    </source>
</reference>
<dbReference type="AlphaFoldDB" id="A0A0J6EYX5"/>
<sequence>MAYILCRCRNADSLKPISLSLQTLSSFTYPKLTPPRRRSSSAAATITTTAKTPPTPPPPQAMGAMAQTQEPFSFPYFEAPKLIVGDKPVTYLDEKPKLEKPTFLPARPRRAVESTAAYRFLLQFRRSSAPQPHPESAGHSGINPVEENKERIASSPDIVINAGPSPTLTAVNSEFGDDGDEKQSSKEYASSPPSLSTSTATETVSGSLELKCSMSAMRRGMENGVQSGIYHGKSA</sequence>
<reference evidence="2 3" key="1">
    <citation type="submission" date="2007-06" db="EMBL/GenBank/DDBJ databases">
        <title>The Genome Sequence of Coccidioides posadasii RMSCC_3488.</title>
        <authorList>
            <consortium name="Coccidioides Genome Resources Consortium"/>
            <consortium name="The Broad Institute Genome Sequencing Platform"/>
            <person name="Henn M.R."/>
            <person name="Sykes S."/>
            <person name="Young S."/>
            <person name="Jaffe D."/>
            <person name="Berlin A."/>
            <person name="Alvarez P."/>
            <person name="Butler J."/>
            <person name="Gnerre S."/>
            <person name="Grabherr M."/>
            <person name="Mauceli E."/>
            <person name="Brockman W."/>
            <person name="Kodira C."/>
            <person name="Alvarado L."/>
            <person name="Zeng Q."/>
            <person name="Crawford M."/>
            <person name="Antoine C."/>
            <person name="Devon K."/>
            <person name="Galgiani J."/>
            <person name="Orsborn K."/>
            <person name="Lewis M.L."/>
            <person name="Nusbaum C."/>
            <person name="Galagan J."/>
            <person name="Birren B."/>
        </authorList>
    </citation>
    <scope>NUCLEOTIDE SEQUENCE [LARGE SCALE GENOMIC DNA]</scope>
    <source>
        <strain evidence="2 3">RMSCC 3488</strain>
    </source>
</reference>
<proteinExistence type="predicted"/>
<feature type="compositionally biased region" description="Low complexity" evidence="1">
    <location>
        <begin position="189"/>
        <end position="203"/>
    </location>
</feature>
<evidence type="ECO:0000256" key="1">
    <source>
        <dbReference type="SAM" id="MobiDB-lite"/>
    </source>
</evidence>
<feature type="region of interest" description="Disordered" evidence="1">
    <location>
        <begin position="156"/>
        <end position="205"/>
    </location>
</feature>
<protein>
    <submittedName>
        <fullName evidence="2">Uncharacterized protein</fullName>
    </submittedName>
</protein>
<evidence type="ECO:0000313" key="2">
    <source>
        <dbReference type="EMBL" id="KMM65771.1"/>
    </source>
</evidence>
<reference evidence="3" key="3">
    <citation type="journal article" date="2010" name="Genome Res.">
        <title>Population genomic sequencing of Coccidioides fungi reveals recent hybridization and transposon control.</title>
        <authorList>
            <person name="Neafsey D.E."/>
            <person name="Barker B.M."/>
            <person name="Sharpton T.J."/>
            <person name="Stajich J.E."/>
            <person name="Park D.J."/>
            <person name="Whiston E."/>
            <person name="Hung C.-Y."/>
            <person name="McMahan C."/>
            <person name="White J."/>
            <person name="Sykes S."/>
            <person name="Heiman D."/>
            <person name="Young S."/>
            <person name="Zeng Q."/>
            <person name="Abouelleil A."/>
            <person name="Aftuck L."/>
            <person name="Bessette D."/>
            <person name="Brown A."/>
            <person name="FitzGerald M."/>
            <person name="Lui A."/>
            <person name="Macdonald J.P."/>
            <person name="Priest M."/>
            <person name="Orbach M.J."/>
            <person name="Galgiani J.N."/>
            <person name="Kirkland T.N."/>
            <person name="Cole G.T."/>
            <person name="Birren B.W."/>
            <person name="Henn M.R."/>
            <person name="Taylor J.W."/>
            <person name="Rounsley S.D."/>
        </authorList>
    </citation>
    <scope>NUCLEOTIDE SEQUENCE [LARGE SCALE GENOMIC DNA]</scope>
    <source>
        <strain evidence="3">RMSCC 3488</strain>
    </source>
</reference>
<feature type="compositionally biased region" description="Low complexity" evidence="1">
    <location>
        <begin position="40"/>
        <end position="52"/>
    </location>
</feature>
<dbReference type="EMBL" id="DS268109">
    <property type="protein sequence ID" value="KMM65771.1"/>
    <property type="molecule type" value="Genomic_DNA"/>
</dbReference>